<dbReference type="SUPFAM" id="SSF50370">
    <property type="entry name" value="Ricin B-like lectins"/>
    <property type="match status" value="1"/>
</dbReference>
<dbReference type="CDD" id="cd00161">
    <property type="entry name" value="beta-trefoil_Ricin-like"/>
    <property type="match status" value="1"/>
</dbReference>
<gene>
    <name evidence="3" type="ORF">PUN50_21165</name>
</gene>
<dbReference type="EMBL" id="CP117989">
    <property type="protein sequence ID" value="WDG11768.1"/>
    <property type="molecule type" value="Genomic_DNA"/>
</dbReference>
<accession>A0AAQ2Y4I6</accession>
<feature type="domain" description="Ricin B lectin" evidence="2">
    <location>
        <begin position="33"/>
        <end position="172"/>
    </location>
</feature>
<evidence type="ECO:0000313" key="4">
    <source>
        <dbReference type="Proteomes" id="UP001219537"/>
    </source>
</evidence>
<dbReference type="InterPro" id="IPR035992">
    <property type="entry name" value="Ricin_B-like_lectins"/>
</dbReference>
<sequence>MKSKYLFSTTLGLLFIVPTANANMLRNDSALHNYTMTFELEPNTCVDIFGGMLAEPFYNGQNVGAWECNGQKNQRFNYIDGQLKASVNTVLDQHSSKDFCLDIKDAEDRLYSEVIMWKCHGGDNQKFKLRNNNAGKYYFQSKNGYCVNFSRSGAFLDTCNIPNDTNQAFTPRDVKKMIHVKYYNDGAYNFTPMIKNGSDIYYSKKHSISAFFSWDKWISGDVTSLTIGGWPKTFVGRGLKTKTVEVKPGDKWLLESKGSAFNPWIELYKPY</sequence>
<dbReference type="PROSITE" id="PS50231">
    <property type="entry name" value="RICIN_B_LECTIN"/>
    <property type="match status" value="1"/>
</dbReference>
<dbReference type="RefSeq" id="WP_274292083.1">
    <property type="nucleotide sequence ID" value="NZ_CP117989.1"/>
</dbReference>
<dbReference type="Proteomes" id="UP001219537">
    <property type="component" value="Chromosome 2"/>
</dbReference>
<evidence type="ECO:0000259" key="2">
    <source>
        <dbReference type="SMART" id="SM00458"/>
    </source>
</evidence>
<keyword evidence="1" id="KW-0732">Signal</keyword>
<evidence type="ECO:0000313" key="3">
    <source>
        <dbReference type="EMBL" id="WDG11768.1"/>
    </source>
</evidence>
<dbReference type="AlphaFoldDB" id="A0AAQ2Y4I6"/>
<dbReference type="SMART" id="SM00458">
    <property type="entry name" value="RICIN"/>
    <property type="match status" value="1"/>
</dbReference>
<name>A0AAQ2Y4I6_9VIBR</name>
<organism evidence="3 4">
    <name type="scientific">Vibrio campbellii</name>
    <dbReference type="NCBI Taxonomy" id="680"/>
    <lineage>
        <taxon>Bacteria</taxon>
        <taxon>Pseudomonadati</taxon>
        <taxon>Pseudomonadota</taxon>
        <taxon>Gammaproteobacteria</taxon>
        <taxon>Vibrionales</taxon>
        <taxon>Vibrionaceae</taxon>
        <taxon>Vibrio</taxon>
    </lineage>
</organism>
<reference evidence="3" key="1">
    <citation type="submission" date="2023-02" db="EMBL/GenBank/DDBJ databases">
        <title>Isolation, identification, and genome analysis of Vibrio campbellii in the Penaeus vannamei larvae stage.</title>
        <authorList>
            <person name="Huang T."/>
            <person name="Zhang B."/>
        </authorList>
    </citation>
    <scope>NUCLEOTIDE SEQUENCE</scope>
    <source>
        <strain evidence="3">20220413_1</strain>
    </source>
</reference>
<feature type="signal peptide" evidence="1">
    <location>
        <begin position="1"/>
        <end position="22"/>
    </location>
</feature>
<proteinExistence type="predicted"/>
<dbReference type="Pfam" id="PF00652">
    <property type="entry name" value="Ricin_B_lectin"/>
    <property type="match status" value="1"/>
</dbReference>
<feature type="chain" id="PRO_5042978467" evidence="1">
    <location>
        <begin position="23"/>
        <end position="271"/>
    </location>
</feature>
<dbReference type="InterPro" id="IPR000772">
    <property type="entry name" value="Ricin_B_lectin"/>
</dbReference>
<protein>
    <submittedName>
        <fullName evidence="3">Ricin-type beta-trefoil lectin domain protein</fullName>
    </submittedName>
</protein>
<evidence type="ECO:0000256" key="1">
    <source>
        <dbReference type="SAM" id="SignalP"/>
    </source>
</evidence>
<dbReference type="Gene3D" id="2.80.10.50">
    <property type="match status" value="2"/>
</dbReference>